<dbReference type="Pfam" id="PF09229">
    <property type="entry name" value="Aha1_N"/>
    <property type="match status" value="1"/>
</dbReference>
<accession>A0A5B8MQS3</accession>
<gene>
    <name evidence="4" type="ORF">A3770_08p53440</name>
</gene>
<dbReference type="CDD" id="cd08892">
    <property type="entry name" value="SRPBCC_Aha1"/>
    <property type="match status" value="1"/>
</dbReference>
<feature type="domain" description="Activator of Hsp90 ATPase AHSA1-like N-terminal" evidence="3">
    <location>
        <begin position="29"/>
        <end position="164"/>
    </location>
</feature>
<keyword evidence="5" id="KW-1185">Reference proteome</keyword>
<comment type="similarity">
    <text evidence="1">Belongs to the AHA1 family.</text>
</comment>
<feature type="compositionally biased region" description="Low complexity" evidence="2">
    <location>
        <begin position="179"/>
        <end position="197"/>
    </location>
</feature>
<proteinExistence type="inferred from homology"/>
<dbReference type="GO" id="GO:0051087">
    <property type="term" value="F:protein-folding chaperone binding"/>
    <property type="evidence" value="ECO:0007669"/>
    <property type="project" value="InterPro"/>
</dbReference>
<dbReference type="Gene3D" id="3.15.10.20">
    <property type="entry name" value="Activator of Hsp90 ATPase Aha1, N-terminal domain"/>
    <property type="match status" value="1"/>
</dbReference>
<dbReference type="InterPro" id="IPR013538">
    <property type="entry name" value="ASHA1/2-like_C"/>
</dbReference>
<dbReference type="EMBL" id="CP031041">
    <property type="protein sequence ID" value="QDZ22826.1"/>
    <property type="molecule type" value="Genomic_DNA"/>
</dbReference>
<dbReference type="AlphaFoldDB" id="A0A5B8MQS3"/>
<dbReference type="OrthoDB" id="567237at2759"/>
<feature type="region of interest" description="Disordered" evidence="2">
    <location>
        <begin position="167"/>
        <end position="214"/>
    </location>
</feature>
<reference evidence="4 5" key="1">
    <citation type="submission" date="2018-07" db="EMBL/GenBank/DDBJ databases">
        <title>The complete nuclear genome of the prasinophyte Chloropicon primus (CCMP1205).</title>
        <authorList>
            <person name="Pombert J.-F."/>
            <person name="Otis C."/>
            <person name="Turmel M."/>
            <person name="Lemieux C."/>
        </authorList>
    </citation>
    <scope>NUCLEOTIDE SEQUENCE [LARGE SCALE GENOMIC DNA]</scope>
    <source>
        <strain evidence="4 5">CCMP1205</strain>
    </source>
</reference>
<organism evidence="4 5">
    <name type="scientific">Chloropicon primus</name>
    <dbReference type="NCBI Taxonomy" id="1764295"/>
    <lineage>
        <taxon>Eukaryota</taxon>
        <taxon>Viridiplantae</taxon>
        <taxon>Chlorophyta</taxon>
        <taxon>Chloropicophyceae</taxon>
        <taxon>Chloropicales</taxon>
        <taxon>Chloropicaceae</taxon>
        <taxon>Chloropicon</taxon>
    </lineage>
</organism>
<dbReference type="Pfam" id="PF08327">
    <property type="entry name" value="AHSA1"/>
    <property type="match status" value="1"/>
</dbReference>
<dbReference type="InterPro" id="IPR023393">
    <property type="entry name" value="START-like_dom_sf"/>
</dbReference>
<dbReference type="PANTHER" id="PTHR13009">
    <property type="entry name" value="HEAT SHOCK PROTEIN 90 HSP90 CO-CHAPERONE AHA-1"/>
    <property type="match status" value="1"/>
</dbReference>
<evidence type="ECO:0000313" key="4">
    <source>
        <dbReference type="EMBL" id="QDZ22826.1"/>
    </source>
</evidence>
<dbReference type="PANTHER" id="PTHR13009:SF8">
    <property type="entry name" value="AHA1 DOMAIN-CONTAINING PROTEIN"/>
    <property type="match status" value="1"/>
</dbReference>
<dbReference type="InterPro" id="IPR036338">
    <property type="entry name" value="Aha1"/>
</dbReference>
<name>A0A5B8MQS3_9CHLO</name>
<dbReference type="InterPro" id="IPR015310">
    <property type="entry name" value="AHSA1-like_N"/>
</dbReference>
<dbReference type="SMART" id="SM01000">
    <property type="entry name" value="Aha1_N"/>
    <property type="match status" value="1"/>
</dbReference>
<dbReference type="SUPFAM" id="SSF103111">
    <property type="entry name" value="Activator of Hsp90 ATPase, Aha1"/>
    <property type="match status" value="1"/>
</dbReference>
<keyword evidence="4" id="KW-0346">Stress response</keyword>
<dbReference type="GO" id="GO:0005829">
    <property type="term" value="C:cytosol"/>
    <property type="evidence" value="ECO:0007669"/>
    <property type="project" value="TreeGrafter"/>
</dbReference>
<protein>
    <submittedName>
        <fullName evidence="4">Activator of heat shock protein ATPase</fullName>
    </submittedName>
</protein>
<evidence type="ECO:0000259" key="3">
    <source>
        <dbReference type="SMART" id="SM01000"/>
    </source>
</evidence>
<evidence type="ECO:0000256" key="1">
    <source>
        <dbReference type="ARBA" id="ARBA00006817"/>
    </source>
</evidence>
<dbReference type="SUPFAM" id="SSF55961">
    <property type="entry name" value="Bet v1-like"/>
    <property type="match status" value="1"/>
</dbReference>
<dbReference type="Proteomes" id="UP000316726">
    <property type="component" value="Chromosome 8"/>
</dbReference>
<evidence type="ECO:0000256" key="2">
    <source>
        <dbReference type="SAM" id="MobiDB-lite"/>
    </source>
</evidence>
<evidence type="ECO:0000313" key="5">
    <source>
        <dbReference type="Proteomes" id="UP000316726"/>
    </source>
</evidence>
<dbReference type="GO" id="GO:0001671">
    <property type="term" value="F:ATPase activator activity"/>
    <property type="evidence" value="ECO:0007669"/>
    <property type="project" value="InterPro"/>
</dbReference>
<feature type="compositionally biased region" description="Basic and acidic residues" evidence="2">
    <location>
        <begin position="198"/>
        <end position="214"/>
    </location>
</feature>
<dbReference type="GO" id="GO:0006457">
    <property type="term" value="P:protein folding"/>
    <property type="evidence" value="ECO:0007669"/>
    <property type="project" value="TreeGrafter"/>
</dbReference>
<dbReference type="STRING" id="1764295.A0A5B8MQS3"/>
<dbReference type="Gene3D" id="3.30.530.20">
    <property type="match status" value="1"/>
</dbReference>
<sequence>MAKVGEGDARWIVSDREDGTNVNAWHWQETDVLSWSQKRITEEFLRLNLNEDPRGDFKITVRGEEVRAEGEAYVNTRKGKLIVGYEMKVSVPFTASREGKDAVEGKVEFPYVGDENADEDAELTVNMGSGQDRDVADAAKREILTLHKKKLVGAMNDFVKVLSKGGPALEKQGPGGASPKGTTAAEAAAPKPSSAPAEKPKEKPKPKPSSDLRGKSVELKEEFYCRPSDLYECYMDPGRVQAYTRSEARIVPKAGEEFSLFGGSITGKQVEIVPNERIVQLWRNSSWPQGVLSRVEITFSSPSEGKTVMKLKQTGIPEEDDYGNANTVDVTLQGWRMQIWGRVRQCFGYGC</sequence>